<proteinExistence type="predicted"/>
<sequence>MRHLSASPTPEDRLCVELIKARGLRSVNLRPTRPFTSPSGMAPKKVKGTKMAKVAEAMKKKALAESSNLGVPLVVLEPQPVDGGAIADLAYTEHTSESPSTEPSRKRLREVSVPAPPLCLPKCAKPWTFEPTF</sequence>
<keyword evidence="2" id="KW-1185">Reference proteome</keyword>
<protein>
    <submittedName>
        <fullName evidence="1">Uncharacterized protein</fullName>
    </submittedName>
</protein>
<gene>
    <name evidence="1" type="ORF">JCGZ_12667</name>
</gene>
<dbReference type="EMBL" id="KK914535">
    <property type="protein sequence ID" value="KDP34319.1"/>
    <property type="molecule type" value="Genomic_DNA"/>
</dbReference>
<dbReference type="Proteomes" id="UP000027138">
    <property type="component" value="Unassembled WGS sequence"/>
</dbReference>
<accession>A0A067KR76</accession>
<organism evidence="1 2">
    <name type="scientific">Jatropha curcas</name>
    <name type="common">Barbados nut</name>
    <dbReference type="NCBI Taxonomy" id="180498"/>
    <lineage>
        <taxon>Eukaryota</taxon>
        <taxon>Viridiplantae</taxon>
        <taxon>Streptophyta</taxon>
        <taxon>Embryophyta</taxon>
        <taxon>Tracheophyta</taxon>
        <taxon>Spermatophyta</taxon>
        <taxon>Magnoliopsida</taxon>
        <taxon>eudicotyledons</taxon>
        <taxon>Gunneridae</taxon>
        <taxon>Pentapetalae</taxon>
        <taxon>rosids</taxon>
        <taxon>fabids</taxon>
        <taxon>Malpighiales</taxon>
        <taxon>Euphorbiaceae</taxon>
        <taxon>Crotonoideae</taxon>
        <taxon>Jatropheae</taxon>
        <taxon>Jatropha</taxon>
    </lineage>
</organism>
<name>A0A067KR76_JATCU</name>
<evidence type="ECO:0000313" key="1">
    <source>
        <dbReference type="EMBL" id="KDP34319.1"/>
    </source>
</evidence>
<reference evidence="1 2" key="1">
    <citation type="journal article" date="2014" name="PLoS ONE">
        <title>Global Analysis of Gene Expression Profiles in Physic Nut (Jatropha curcas L.) Seedlings Exposed to Salt Stress.</title>
        <authorList>
            <person name="Zhang L."/>
            <person name="Zhang C."/>
            <person name="Wu P."/>
            <person name="Chen Y."/>
            <person name="Li M."/>
            <person name="Jiang H."/>
            <person name="Wu G."/>
        </authorList>
    </citation>
    <scope>NUCLEOTIDE SEQUENCE [LARGE SCALE GENOMIC DNA]</scope>
    <source>
        <strain evidence="2">cv. GZQX0401</strain>
        <tissue evidence="1">Young leaves</tissue>
    </source>
</reference>
<dbReference type="AlphaFoldDB" id="A0A067KR76"/>
<evidence type="ECO:0000313" key="2">
    <source>
        <dbReference type="Proteomes" id="UP000027138"/>
    </source>
</evidence>